<feature type="compositionally biased region" description="Low complexity" evidence="1">
    <location>
        <begin position="475"/>
        <end position="493"/>
    </location>
</feature>
<evidence type="ECO:0000313" key="3">
    <source>
        <dbReference type="EMBL" id="CEM36561.1"/>
    </source>
</evidence>
<feature type="domain" description="Arrestin C-terminal-like" evidence="2">
    <location>
        <begin position="179"/>
        <end position="354"/>
    </location>
</feature>
<dbReference type="Pfam" id="PF00339">
    <property type="entry name" value="Arrestin_N"/>
    <property type="match status" value="1"/>
</dbReference>
<dbReference type="GO" id="GO:0005737">
    <property type="term" value="C:cytoplasm"/>
    <property type="evidence" value="ECO:0007669"/>
    <property type="project" value="TreeGrafter"/>
</dbReference>
<dbReference type="SUPFAM" id="SSF81296">
    <property type="entry name" value="E set domains"/>
    <property type="match status" value="2"/>
</dbReference>
<feature type="compositionally biased region" description="Polar residues" evidence="1">
    <location>
        <begin position="394"/>
        <end position="403"/>
    </location>
</feature>
<feature type="region of interest" description="Disordered" evidence="1">
    <location>
        <begin position="391"/>
        <end position="499"/>
    </location>
</feature>
<reference evidence="3" key="1">
    <citation type="submission" date="2014-11" db="EMBL/GenBank/DDBJ databases">
        <authorList>
            <person name="Otto D Thomas"/>
            <person name="Naeem Raeece"/>
        </authorList>
    </citation>
    <scope>NUCLEOTIDE SEQUENCE</scope>
</reference>
<dbReference type="GO" id="GO:0015031">
    <property type="term" value="P:protein transport"/>
    <property type="evidence" value="ECO:0007669"/>
    <property type="project" value="TreeGrafter"/>
</dbReference>
<dbReference type="InterPro" id="IPR011021">
    <property type="entry name" value="Arrestin-like_N"/>
</dbReference>
<dbReference type="InterPro" id="IPR011022">
    <property type="entry name" value="Arrestin_C-like"/>
</dbReference>
<evidence type="ECO:0000256" key="1">
    <source>
        <dbReference type="SAM" id="MobiDB-lite"/>
    </source>
</evidence>
<dbReference type="AlphaFoldDB" id="A0A0G4GZD3"/>
<sequence>MGTSHSIYVRTDKPSYSPGETVRGELFLKLMSPIDTSGVFVKVTGYERVKIEETVERQHGERTERETHVRHGRSDIFKMKVPIWNVRGGLAPGDYTIPFTFVLPQGIPGTLSVRDRADFGKHVEADICYKIKGLCERPGWFKSDIKHRQYFQVMQIPPAVSSALIGEGSQSVNVCCCFGKGHMNLKIFTERSVYTMGEAATVICEVENHSTVEASSRVALQHILTVRANGIERVHTSAVNHHPVGHVPHHTSMHHHMSHTANCTNQVSYITGPNVAPGAKLQGNSALRVQLPIQNNSGRYSYSSWDHWGAPGGGFAPSAIGNLIQSSYRVVFQMSVTCAPSLVVDVPVTISYASPQPQDWSSQIPQAPPGWSPQAMPAVVIEIPVPTAPPTLFPEQQWSSQASPPFHKHQAPPAVPISGRQVQPHAGMHEPFIPHNPHDAQPYPQQYQPYPPPQQQGAYYPQQQQQPPFASDPHGQAAPPFAPAGQAQGQAAPPFGPSY</sequence>
<dbReference type="PANTHER" id="PTHR11188">
    <property type="entry name" value="ARRESTIN DOMAIN CONTAINING PROTEIN"/>
    <property type="match status" value="1"/>
</dbReference>
<dbReference type="InterPro" id="IPR050357">
    <property type="entry name" value="Arrestin_domain-protein"/>
</dbReference>
<dbReference type="Pfam" id="PF02752">
    <property type="entry name" value="Arrestin_C"/>
    <property type="match status" value="1"/>
</dbReference>
<proteinExistence type="predicted"/>
<accession>A0A0G4GZD3</accession>
<protein>
    <recommendedName>
        <fullName evidence="2">Arrestin C-terminal-like domain-containing protein</fullName>
    </recommendedName>
</protein>
<dbReference type="EMBL" id="CDMZ01001713">
    <property type="protein sequence ID" value="CEM36561.1"/>
    <property type="molecule type" value="Genomic_DNA"/>
</dbReference>
<dbReference type="VEuPathDB" id="CryptoDB:Cvel_5450"/>
<dbReference type="Gene3D" id="2.60.40.640">
    <property type="match status" value="2"/>
</dbReference>
<dbReference type="SMART" id="SM01017">
    <property type="entry name" value="Arrestin_C"/>
    <property type="match status" value="1"/>
</dbReference>
<organism evidence="3">
    <name type="scientific">Chromera velia CCMP2878</name>
    <dbReference type="NCBI Taxonomy" id="1169474"/>
    <lineage>
        <taxon>Eukaryota</taxon>
        <taxon>Sar</taxon>
        <taxon>Alveolata</taxon>
        <taxon>Colpodellida</taxon>
        <taxon>Chromeraceae</taxon>
        <taxon>Chromera</taxon>
    </lineage>
</organism>
<evidence type="ECO:0000259" key="2">
    <source>
        <dbReference type="SMART" id="SM01017"/>
    </source>
</evidence>
<dbReference type="PANTHER" id="PTHR11188:SF17">
    <property type="entry name" value="FI21816P1"/>
    <property type="match status" value="1"/>
</dbReference>
<feature type="compositionally biased region" description="Low complexity" evidence="1">
    <location>
        <begin position="455"/>
        <end position="468"/>
    </location>
</feature>
<dbReference type="InterPro" id="IPR014756">
    <property type="entry name" value="Ig_E-set"/>
</dbReference>
<dbReference type="InterPro" id="IPR014752">
    <property type="entry name" value="Arrestin-like_C"/>
</dbReference>
<name>A0A0G4GZD3_9ALVE</name>
<gene>
    <name evidence="3" type="ORF">Cvel_5450</name>
</gene>